<evidence type="ECO:0000256" key="12">
    <source>
        <dbReference type="SAM" id="Phobius"/>
    </source>
</evidence>
<evidence type="ECO:0000256" key="8">
    <source>
        <dbReference type="ARBA" id="ARBA00022977"/>
    </source>
</evidence>
<dbReference type="KEGG" id="slom:PXH66_00025"/>
<evidence type="ECO:0000259" key="13">
    <source>
        <dbReference type="Pfam" id="PF09084"/>
    </source>
</evidence>
<dbReference type="GO" id="GO:0016740">
    <property type="term" value="F:transferase activity"/>
    <property type="evidence" value="ECO:0007669"/>
    <property type="project" value="UniProtKB-KW"/>
</dbReference>
<evidence type="ECO:0000256" key="7">
    <source>
        <dbReference type="ARBA" id="ARBA00022898"/>
    </source>
</evidence>
<evidence type="ECO:0000256" key="3">
    <source>
        <dbReference type="ARBA" id="ARBA00009406"/>
    </source>
</evidence>
<keyword evidence="8" id="KW-0784">Thiamine biosynthesis</keyword>
<protein>
    <recommendedName>
        <fullName evidence="10">Thiamine pyrimidine synthase</fullName>
    </recommendedName>
</protein>
<keyword evidence="12" id="KW-0472">Membrane</keyword>
<evidence type="ECO:0000313" key="14">
    <source>
        <dbReference type="EMBL" id="WED65240.1"/>
    </source>
</evidence>
<comment type="catalytic activity">
    <reaction evidence="11">
        <text>N(6)-(pyridoxal phosphate)-L-lysyl-[4-amino-5-hydroxymethyl-2-methylpyrimidine phosphate synthase] + L-histidyl-[4-amino-5-hydroxymethyl-2-methylpyrimidine phosphate synthase] + 2 Fe(3+) + 4 H2O = L-lysyl-[4-amino-5-hydroxymethyl-2-methylpyrimidine phosphate synthase] + (2S)-2-amino-5-hydroxy-4-oxopentanoyl-[4-amino-5-hydroxymethyl-2-methylpyrimidine phosphate synthase] + 4-amino-2-methyl-5-(phosphooxymethyl)pyrimidine + 3-oxopropanoate + 2 Fe(2+) + 2 H(+)</text>
        <dbReference type="Rhea" id="RHEA:65756"/>
        <dbReference type="Rhea" id="RHEA-COMP:16892"/>
        <dbReference type="Rhea" id="RHEA-COMP:16893"/>
        <dbReference type="Rhea" id="RHEA-COMP:16894"/>
        <dbReference type="Rhea" id="RHEA-COMP:16895"/>
        <dbReference type="ChEBI" id="CHEBI:15377"/>
        <dbReference type="ChEBI" id="CHEBI:15378"/>
        <dbReference type="ChEBI" id="CHEBI:29033"/>
        <dbReference type="ChEBI" id="CHEBI:29034"/>
        <dbReference type="ChEBI" id="CHEBI:29969"/>
        <dbReference type="ChEBI" id="CHEBI:29979"/>
        <dbReference type="ChEBI" id="CHEBI:33190"/>
        <dbReference type="ChEBI" id="CHEBI:58354"/>
        <dbReference type="ChEBI" id="CHEBI:143915"/>
        <dbReference type="ChEBI" id="CHEBI:157692"/>
    </reaction>
    <physiologicalReaction direction="left-to-right" evidence="11">
        <dbReference type="Rhea" id="RHEA:65757"/>
    </physiologicalReaction>
</comment>
<evidence type="ECO:0000256" key="5">
    <source>
        <dbReference type="ARBA" id="ARBA00022679"/>
    </source>
</evidence>
<dbReference type="PANTHER" id="PTHR31528:SF1">
    <property type="entry name" value="4-AMINO-5-HYDROXYMETHYL-2-METHYLPYRIMIDINE PHOSPHATE SYNTHASE THI11-RELATED"/>
    <property type="match status" value="1"/>
</dbReference>
<keyword evidence="7" id="KW-0663">Pyridoxal phosphate</keyword>
<name>A0AAF0CP16_9BACT</name>
<accession>A0AAF0CP16</accession>
<comment type="subunit">
    <text evidence="4">Homodimer.</text>
</comment>
<evidence type="ECO:0000256" key="6">
    <source>
        <dbReference type="ARBA" id="ARBA00022723"/>
    </source>
</evidence>
<keyword evidence="12" id="KW-0812">Transmembrane</keyword>
<gene>
    <name evidence="14" type="ORF">PXH66_00025</name>
</gene>
<keyword evidence="9" id="KW-0408">Iron</keyword>
<evidence type="ECO:0000256" key="9">
    <source>
        <dbReference type="ARBA" id="ARBA00023004"/>
    </source>
</evidence>
<dbReference type="PANTHER" id="PTHR31528">
    <property type="entry name" value="4-AMINO-5-HYDROXYMETHYL-2-METHYLPYRIMIDINE PHOSPHATE SYNTHASE THI11-RELATED"/>
    <property type="match status" value="1"/>
</dbReference>
<evidence type="ECO:0000256" key="1">
    <source>
        <dbReference type="ARBA" id="ARBA00003469"/>
    </source>
</evidence>
<feature type="transmembrane region" description="Helical" evidence="12">
    <location>
        <begin position="326"/>
        <end position="348"/>
    </location>
</feature>
<keyword evidence="15" id="KW-1185">Reference proteome</keyword>
<dbReference type="Proteomes" id="UP001218638">
    <property type="component" value="Chromosome"/>
</dbReference>
<keyword evidence="5" id="KW-0808">Transferase</keyword>
<dbReference type="EMBL" id="CP119075">
    <property type="protein sequence ID" value="WED65240.1"/>
    <property type="molecule type" value="Genomic_DNA"/>
</dbReference>
<dbReference type="GO" id="GO:0009228">
    <property type="term" value="P:thiamine biosynthetic process"/>
    <property type="evidence" value="ECO:0007669"/>
    <property type="project" value="UniProtKB-KW"/>
</dbReference>
<evidence type="ECO:0000256" key="4">
    <source>
        <dbReference type="ARBA" id="ARBA00011738"/>
    </source>
</evidence>
<sequence>MPKLSQRLLGFLILWWIGTSAAWAAGPGLTAVTLQLKWKHQFQFAGYYAAIEQGFYEEEGLSVTLREPEVGEDTAAAVLEGKAQFGVAASDLVLMAGQGKPVIALAAILQHSPLVFVSRADAGVTSVHDLAGRKLMLEKHAEELVAYLWFEGIARDQLELVPHVFSPQPLIGGEVDAMSGYATDEVFLLEQAGFDYLTFTPRSGGIDFYGDVLFTTAAEIDAHPDRVARFRAASLRGWRYALDHVDEMVELIFTQYSQRHSREHLRFEAEAMRKLILPDVVELGYQNPGRWHHIAATYHRLGLVGENVPVEAMIYAPDASPDLTRLYGALAIAGLVIGLLVAVIWRFVQLNRRVNEQAASLRGALGEIKELRGIIPICAGCKKIRNDEGYWDQVEIYIEEHTRAEFTHGICEDCMKRLYPEVRADPKWDA</sequence>
<comment type="function">
    <text evidence="1">Responsible for the formation of the pyrimidine heterocycle in the thiamine biosynthesis pathway. Catalyzes the formation of hydroxymethylpyrimidine phosphate (HMP-P) from histidine and pyridoxal phosphate (PLP). The protein uses PLP and the active site histidine to form HMP-P, generating an inactive enzyme. The enzyme can only undergo a single turnover, which suggests it is a suicide enzyme.</text>
</comment>
<dbReference type="Pfam" id="PF09084">
    <property type="entry name" value="NMT1"/>
    <property type="match status" value="1"/>
</dbReference>
<dbReference type="GO" id="GO:0046872">
    <property type="term" value="F:metal ion binding"/>
    <property type="evidence" value="ECO:0007669"/>
    <property type="project" value="UniProtKB-KW"/>
</dbReference>
<dbReference type="SUPFAM" id="SSF53850">
    <property type="entry name" value="Periplasmic binding protein-like II"/>
    <property type="match status" value="1"/>
</dbReference>
<comment type="pathway">
    <text evidence="2">Cofactor biosynthesis; thiamine diphosphate biosynthesis.</text>
</comment>
<reference evidence="14" key="1">
    <citation type="submission" date="2023-03" db="EMBL/GenBank/DDBJ databases">
        <title>Lomoglobus Profundus gen. nov., sp. nov., a novel member of the phylum Verrucomicrobia, isolated from deep-marine sediment of South China Sea.</title>
        <authorList>
            <person name="Ahmad T."/>
            <person name="Ishaq S.E."/>
            <person name="Wang F."/>
        </authorList>
    </citation>
    <scope>NUCLEOTIDE SEQUENCE</scope>
    <source>
        <strain evidence="14">LMO-M01</strain>
    </source>
</reference>
<dbReference type="RefSeq" id="WP_330928230.1">
    <property type="nucleotide sequence ID" value="NZ_CP119075.1"/>
</dbReference>
<organism evidence="14 15">
    <name type="scientific">Synoicihabitans lomoniglobus</name>
    <dbReference type="NCBI Taxonomy" id="2909285"/>
    <lineage>
        <taxon>Bacteria</taxon>
        <taxon>Pseudomonadati</taxon>
        <taxon>Verrucomicrobiota</taxon>
        <taxon>Opitutia</taxon>
        <taxon>Opitutales</taxon>
        <taxon>Opitutaceae</taxon>
        <taxon>Synoicihabitans</taxon>
    </lineage>
</organism>
<evidence type="ECO:0000256" key="10">
    <source>
        <dbReference type="ARBA" id="ARBA00033171"/>
    </source>
</evidence>
<evidence type="ECO:0000256" key="11">
    <source>
        <dbReference type="ARBA" id="ARBA00048179"/>
    </source>
</evidence>
<evidence type="ECO:0000313" key="15">
    <source>
        <dbReference type="Proteomes" id="UP001218638"/>
    </source>
</evidence>
<dbReference type="InterPro" id="IPR027939">
    <property type="entry name" value="NMT1/THI5"/>
</dbReference>
<proteinExistence type="inferred from homology"/>
<keyword evidence="6" id="KW-0479">Metal-binding</keyword>
<dbReference type="AlphaFoldDB" id="A0AAF0CP16"/>
<dbReference type="InterPro" id="IPR015168">
    <property type="entry name" value="SsuA/THI5"/>
</dbReference>
<keyword evidence="12" id="KW-1133">Transmembrane helix</keyword>
<dbReference type="Gene3D" id="3.40.190.10">
    <property type="entry name" value="Periplasmic binding protein-like II"/>
    <property type="match status" value="2"/>
</dbReference>
<evidence type="ECO:0000256" key="2">
    <source>
        <dbReference type="ARBA" id="ARBA00004948"/>
    </source>
</evidence>
<comment type="similarity">
    <text evidence="3">Belongs to the NMT1/THI5 family.</text>
</comment>
<feature type="domain" description="SsuA/THI5-like" evidence="13">
    <location>
        <begin position="41"/>
        <end position="247"/>
    </location>
</feature>